<dbReference type="InterPro" id="IPR003847">
    <property type="entry name" value="Put_antitoxin"/>
</dbReference>
<organism evidence="3 4">
    <name type="scientific">Halobium palmae</name>
    <dbReference type="NCBI Taxonomy" id="1776492"/>
    <lineage>
        <taxon>Archaea</taxon>
        <taxon>Methanobacteriati</taxon>
        <taxon>Methanobacteriota</taxon>
        <taxon>Stenosarchaea group</taxon>
        <taxon>Halobacteria</taxon>
        <taxon>Halobacteriales</taxon>
        <taxon>Haloferacaceae</taxon>
        <taxon>Halobium</taxon>
    </lineage>
</organism>
<gene>
    <name evidence="3" type="ORF">ACFQE1_03220</name>
</gene>
<name>A0ABD5RWU0_9EURY</name>
<dbReference type="Pfam" id="PF02697">
    <property type="entry name" value="VAPB_antitox"/>
    <property type="match status" value="1"/>
</dbReference>
<protein>
    <submittedName>
        <fullName evidence="3">Antitoxin VapB family protein</fullName>
    </submittedName>
</protein>
<keyword evidence="1" id="KW-1277">Toxin-antitoxin system</keyword>
<sequence>MGTKTISLDDEAYERLKARKEPGESFSDVVKRLTGERSWSEVAGILTDEEAAALEDALEGGRKRSRERSDRLAATLSSDDTE</sequence>
<evidence type="ECO:0000256" key="1">
    <source>
        <dbReference type="ARBA" id="ARBA00022649"/>
    </source>
</evidence>
<evidence type="ECO:0000313" key="4">
    <source>
        <dbReference type="Proteomes" id="UP001596328"/>
    </source>
</evidence>
<keyword evidence="4" id="KW-1185">Reference proteome</keyword>
<dbReference type="EMBL" id="JBHSWU010000016">
    <property type="protein sequence ID" value="MFC6723418.1"/>
    <property type="molecule type" value="Genomic_DNA"/>
</dbReference>
<evidence type="ECO:0000313" key="3">
    <source>
        <dbReference type="EMBL" id="MFC6723418.1"/>
    </source>
</evidence>
<feature type="region of interest" description="Disordered" evidence="2">
    <location>
        <begin position="57"/>
        <end position="82"/>
    </location>
</feature>
<comment type="caution">
    <text evidence="3">The sequence shown here is derived from an EMBL/GenBank/DDBJ whole genome shotgun (WGS) entry which is preliminary data.</text>
</comment>
<feature type="compositionally biased region" description="Basic and acidic residues" evidence="2">
    <location>
        <begin position="59"/>
        <end position="71"/>
    </location>
</feature>
<proteinExistence type="predicted"/>
<dbReference type="Proteomes" id="UP001596328">
    <property type="component" value="Unassembled WGS sequence"/>
</dbReference>
<accession>A0ABD5RWU0</accession>
<dbReference type="AlphaFoldDB" id="A0ABD5RWU0"/>
<evidence type="ECO:0000256" key="2">
    <source>
        <dbReference type="SAM" id="MobiDB-lite"/>
    </source>
</evidence>
<reference evidence="3 4" key="1">
    <citation type="journal article" date="2019" name="Int. J. Syst. Evol. Microbiol.">
        <title>The Global Catalogue of Microorganisms (GCM) 10K type strain sequencing project: providing services to taxonomists for standard genome sequencing and annotation.</title>
        <authorList>
            <consortium name="The Broad Institute Genomics Platform"/>
            <consortium name="The Broad Institute Genome Sequencing Center for Infectious Disease"/>
            <person name="Wu L."/>
            <person name="Ma J."/>
        </authorList>
    </citation>
    <scope>NUCLEOTIDE SEQUENCE [LARGE SCALE GENOMIC DNA]</scope>
    <source>
        <strain evidence="3 4">NBRC 111368</strain>
    </source>
</reference>